<evidence type="ECO:0000256" key="8">
    <source>
        <dbReference type="ARBA" id="ARBA00022553"/>
    </source>
</evidence>
<dbReference type="SUPFAM" id="SSF57424">
    <property type="entry name" value="LDL receptor-like module"/>
    <property type="match status" value="1"/>
</dbReference>
<dbReference type="FunFam" id="2.30.29.30:FF:000035">
    <property type="entry name" value="Disabled homolog 2 isoform 1"/>
    <property type="match status" value="1"/>
</dbReference>
<evidence type="ECO:0000256" key="14">
    <source>
        <dbReference type="SAM" id="MobiDB-lite"/>
    </source>
</evidence>
<accession>A0A444U5W6</accession>
<keyword evidence="12 13" id="KW-1015">Disulfide bond</keyword>
<feature type="domain" description="PID" evidence="15">
    <location>
        <begin position="37"/>
        <end position="169"/>
    </location>
</feature>
<dbReference type="Pfam" id="PF00057">
    <property type="entry name" value="Ldl_recept_a"/>
    <property type="match status" value="1"/>
</dbReference>
<evidence type="ECO:0000256" key="2">
    <source>
        <dbReference type="ARBA" id="ARBA00004496"/>
    </source>
</evidence>
<feature type="disulfide bond" evidence="13">
    <location>
        <begin position="532"/>
        <end position="547"/>
    </location>
</feature>
<evidence type="ECO:0000256" key="9">
    <source>
        <dbReference type="ARBA" id="ARBA00022782"/>
    </source>
</evidence>
<dbReference type="InterPro" id="IPR048559">
    <property type="entry name" value="DAB1/2_SBM"/>
</dbReference>
<comment type="similarity">
    <text evidence="4">Belongs to the complement C6/C7/C8/C9 family.</text>
</comment>
<protein>
    <submittedName>
        <fullName evidence="17">Disabled-like 1</fullName>
    </submittedName>
</protein>
<dbReference type="InterPro" id="IPR029294">
    <property type="entry name" value="hSH3"/>
</dbReference>
<feature type="region of interest" description="Disordered" evidence="14">
    <location>
        <begin position="1085"/>
        <end position="1111"/>
    </location>
</feature>
<dbReference type="GO" id="GO:0001764">
    <property type="term" value="P:neuron migration"/>
    <property type="evidence" value="ECO:0007669"/>
    <property type="project" value="TreeGrafter"/>
</dbReference>
<evidence type="ECO:0000256" key="5">
    <source>
        <dbReference type="ARBA" id="ARBA00022473"/>
    </source>
</evidence>
<keyword evidence="7" id="KW-0964">Secreted</keyword>
<feature type="compositionally biased region" description="Low complexity" evidence="14">
    <location>
        <begin position="438"/>
        <end position="454"/>
    </location>
</feature>
<dbReference type="SUPFAM" id="SSF50044">
    <property type="entry name" value="SH3-domain"/>
    <property type="match status" value="2"/>
</dbReference>
<feature type="region of interest" description="Disordered" evidence="14">
    <location>
        <begin position="922"/>
        <end position="957"/>
    </location>
</feature>
<feature type="domain" description="MACPF" evidence="16">
    <location>
        <begin position="550"/>
        <end position="896"/>
    </location>
</feature>
<dbReference type="SUPFAM" id="SSF50729">
    <property type="entry name" value="PH domain-like"/>
    <property type="match status" value="1"/>
</dbReference>
<comment type="caution">
    <text evidence="13">Lacks conserved residue(s) required for the propagation of feature annotation.</text>
</comment>
<dbReference type="PROSITE" id="PS51412">
    <property type="entry name" value="MACPF_2"/>
    <property type="match status" value="1"/>
</dbReference>
<dbReference type="FunFam" id="2.30.30.40:FF:000307">
    <property type="entry name" value="Predicted protein"/>
    <property type="match status" value="1"/>
</dbReference>
<dbReference type="InterPro" id="IPR036028">
    <property type="entry name" value="SH3-like_dom_sf"/>
</dbReference>
<dbReference type="Gene3D" id="2.30.29.30">
    <property type="entry name" value="Pleckstrin-homology domain (PH domain)/Phosphotyrosine-binding domain (PTB)"/>
    <property type="match status" value="1"/>
</dbReference>
<proteinExistence type="inferred from homology"/>
<evidence type="ECO:0000313" key="18">
    <source>
        <dbReference type="Proteomes" id="UP000289886"/>
    </source>
</evidence>
<evidence type="ECO:0000256" key="12">
    <source>
        <dbReference type="ARBA" id="ARBA00023157"/>
    </source>
</evidence>
<reference evidence="17 18" key="1">
    <citation type="submission" date="2019-01" db="EMBL/GenBank/DDBJ databases">
        <title>Draft Genome and Complete Hox-Cluster Characterization of the Sterlet Sturgeon (Acipenser ruthenus).</title>
        <authorList>
            <person name="Wei Q."/>
        </authorList>
    </citation>
    <scope>NUCLEOTIDE SEQUENCE [LARGE SCALE GENOMIC DNA]</scope>
    <source>
        <strain evidence="17">WHYD16114868_AA</strain>
        <tissue evidence="17">Blood</tissue>
    </source>
</reference>
<evidence type="ECO:0000313" key="17">
    <source>
        <dbReference type="EMBL" id="RXM30567.1"/>
    </source>
</evidence>
<dbReference type="SMART" id="SM00462">
    <property type="entry name" value="PTB"/>
    <property type="match status" value="1"/>
</dbReference>
<evidence type="ECO:0000259" key="15">
    <source>
        <dbReference type="PROSITE" id="PS01179"/>
    </source>
</evidence>
<dbReference type="InterPro" id="IPR011993">
    <property type="entry name" value="PH-like_dom_sf"/>
</dbReference>
<dbReference type="CDD" id="cd01215">
    <property type="entry name" value="PTB_Dab"/>
    <property type="match status" value="1"/>
</dbReference>
<evidence type="ECO:0000256" key="1">
    <source>
        <dbReference type="ARBA" id="ARBA00004370"/>
    </source>
</evidence>
<dbReference type="InterPro" id="IPR023415">
    <property type="entry name" value="LDLR_class-A_CS"/>
</dbReference>
<dbReference type="GO" id="GO:0005576">
    <property type="term" value="C:extracellular region"/>
    <property type="evidence" value="ECO:0007669"/>
    <property type="project" value="UniProtKB-SubCell"/>
</dbReference>
<dbReference type="PROSITE" id="PS01209">
    <property type="entry name" value="LDLRA_1"/>
    <property type="match status" value="1"/>
</dbReference>
<feature type="compositionally biased region" description="Low complexity" evidence="14">
    <location>
        <begin position="421"/>
        <end position="430"/>
    </location>
</feature>
<dbReference type="SMART" id="SM00192">
    <property type="entry name" value="LDLa"/>
    <property type="match status" value="1"/>
</dbReference>
<sequence length="1371" mass="154497">MSTETELQPAVKTSTRKESKKKGQDRSETGLIKRFKGDGIRYKAKLIGLDDVTAARGDKLCQDSMMKLKGIAAAARSKGEHKQKIFLTVSFGGIKIFDEKTGVLQHHHSVHEISYIAKDITDHRAFGYVCGKEGNHRFVAIKTAQSAEPVILDLRDLFQLIYELKQREEMEKKAQKDKQCEQAVYQTILEDDVEDPVYQYIVFEAGHEPIREPESEENIYQVPKSQQKEGVYDVPKRQTNRETLVEIDEDLGKVTQNISQLQLFGDMSTPPDITSPSTPASPANTLDPGVLHQHPSEMFGPFNPAAVPSGAFPPTAFMPTQTVAPLHAAMFQSMPATIPAVPPTCDSAVSSPQGERSKQKMSKEMFKDFQMVQPPPVPSRKDEQPILACTSEAFSNYFSQVGVAQDTDDCDDFDISQMNLTPVTSTTPSTNSPPTPAPRQSSPSKSSASHASDPPMDDSFGEVEESPSRSGEEDTYRYAKLEQPSQFGGELCSYYGRDVEPCSTASACRNTRRCEGFVCAITDRCIPRRLLCNEDDDCGDKSDEQNCKKLYPACKTETEEYWGVENLGKGINILNSNLEGAVVDNRYYAGSCLPHYIYNTRFRKPYNLQTYLLETVGKYEFLVNEYESYSSYEKDTFRSHSSQTSVSIGITLPGIFEFGFNYDDNRVKKFMQKTRSFSGTKSSFLRANSRLEVARYSLKSRGLVLHHEFFQRIKSLPLEYVYGEYREIFKDYGTHYITEATLGGIYEYTVIMNQKTMEESGYTLNDAKTCINAGMKIGANIEGVYVHGGVKAGFCSGMLKEIGDNKVKKTFVEDFVALVKGGASEYITRMAYKQLPTADLMQEWGDAVQYNPEIIDSKTEPLFQLVTGTDFANGNLIRRNMQQALEEYLAESSSCRCSQCRNNGVAVLKEEQPPVVLECNEAQQPGGESRGHTARRKALPDVQSLGTPPKKPTRPAHVDLSQFRKATRATKALGGNLLVILMIEVMGKLMIWEQSPFSSEMITPSCRATHPEDFEKNSSPNNDAVDPGIYEEYEGDALYQDVEITQLEKDAENITTTKTGIQDQVKNPAEKKSFLFEKCSSNEQAVKKKEKEERQHLEKEKKKQKEKEKKENEIKKRFKITGFEDTMYRAEVKEESKGGKNDLAVKQGDVVDLIRTTKCPPGKWLAKDCDGNYGYISVTALEMDFKEIHEIGRMVSTAMGLHPSDTEEIVKGDREKYEKPKKLANLFLKYKDYIEKKKMEKRGLPVEETERTEDGNENDIYDDAEMEKKDLPERTGGLFKFKNPNADEEKSKENTIFRDEKEFRQKFQYTKEIEVQNTVVVNSIVVQSSPSDLNLAIKPGEQLDIIDVIKDDKIICRNMRGKSSSTQAKNQ</sequence>
<dbReference type="InterPro" id="IPR002172">
    <property type="entry name" value="LDrepeatLR_classA_rpt"/>
</dbReference>
<feature type="compositionally biased region" description="Acidic residues" evidence="14">
    <location>
        <begin position="455"/>
        <end position="465"/>
    </location>
</feature>
<evidence type="ECO:0000256" key="6">
    <source>
        <dbReference type="ARBA" id="ARBA00022490"/>
    </source>
</evidence>
<keyword evidence="5" id="KW-0217">Developmental protein</keyword>
<dbReference type="Gene3D" id="2.30.30.40">
    <property type="entry name" value="SH3 Domains"/>
    <property type="match status" value="2"/>
</dbReference>
<dbReference type="GO" id="GO:0006955">
    <property type="term" value="P:immune response"/>
    <property type="evidence" value="ECO:0007669"/>
    <property type="project" value="InterPro"/>
</dbReference>
<dbReference type="GO" id="GO:0031640">
    <property type="term" value="P:killing of cells of another organism"/>
    <property type="evidence" value="ECO:0007669"/>
    <property type="project" value="UniProtKB-KW"/>
</dbReference>
<dbReference type="PROSITE" id="PS01179">
    <property type="entry name" value="PID"/>
    <property type="match status" value="1"/>
</dbReference>
<keyword evidence="6" id="KW-0963">Cytoplasm</keyword>
<feature type="compositionally biased region" description="Basic and acidic residues" evidence="14">
    <location>
        <begin position="466"/>
        <end position="478"/>
    </location>
</feature>
<dbReference type="Pfam" id="PF00640">
    <property type="entry name" value="PID"/>
    <property type="match status" value="1"/>
</dbReference>
<dbReference type="InterPro" id="IPR001862">
    <property type="entry name" value="MAC_perforin"/>
</dbReference>
<dbReference type="GO" id="GO:0005737">
    <property type="term" value="C:cytoplasm"/>
    <property type="evidence" value="ECO:0007669"/>
    <property type="project" value="UniProtKB-SubCell"/>
</dbReference>
<dbReference type="GO" id="GO:0005579">
    <property type="term" value="C:membrane attack complex"/>
    <property type="evidence" value="ECO:0007669"/>
    <property type="project" value="InterPro"/>
</dbReference>
<evidence type="ECO:0000256" key="4">
    <source>
        <dbReference type="ARBA" id="ARBA00009214"/>
    </source>
</evidence>
<keyword evidence="18" id="KW-1185">Reference proteome</keyword>
<dbReference type="CDD" id="cd00112">
    <property type="entry name" value="LDLa"/>
    <property type="match status" value="1"/>
</dbReference>
<keyword evidence="11" id="KW-0472">Membrane</keyword>
<comment type="subcellular location">
    <subcellularLocation>
        <location evidence="2">Cytoplasm</location>
    </subcellularLocation>
    <subcellularLocation>
        <location evidence="1">Membrane</location>
    </subcellularLocation>
    <subcellularLocation>
        <location evidence="3">Secreted</location>
    </subcellularLocation>
</comment>
<evidence type="ECO:0000259" key="16">
    <source>
        <dbReference type="PROSITE" id="PS51412"/>
    </source>
</evidence>
<dbReference type="InterPro" id="IPR020864">
    <property type="entry name" value="MACPF"/>
</dbReference>
<name>A0A444U5W6_ACIRT</name>
<organism evidence="17 18">
    <name type="scientific">Acipenser ruthenus</name>
    <name type="common">Sterlet sturgeon</name>
    <dbReference type="NCBI Taxonomy" id="7906"/>
    <lineage>
        <taxon>Eukaryota</taxon>
        <taxon>Metazoa</taxon>
        <taxon>Chordata</taxon>
        <taxon>Craniata</taxon>
        <taxon>Vertebrata</taxon>
        <taxon>Euteleostomi</taxon>
        <taxon>Actinopterygii</taxon>
        <taxon>Chondrostei</taxon>
        <taxon>Acipenseriformes</taxon>
        <taxon>Acipenseridae</taxon>
        <taxon>Acipenser</taxon>
    </lineage>
</organism>
<dbReference type="InterPro" id="IPR006020">
    <property type="entry name" value="PTB/PI_dom"/>
</dbReference>
<dbReference type="InterPro" id="IPR048561">
    <property type="entry name" value="Dab_PTB"/>
</dbReference>
<feature type="region of interest" description="Disordered" evidence="14">
    <location>
        <begin position="413"/>
        <end position="478"/>
    </location>
</feature>
<comment type="caution">
    <text evidence="17">The sequence shown here is derived from an EMBL/GenBank/DDBJ whole genome shotgun (WGS) entry which is preliminary data.</text>
</comment>
<dbReference type="PRINTS" id="PR00764">
    <property type="entry name" value="COMPLEMENTC9"/>
</dbReference>
<dbReference type="Pfam" id="PF21792">
    <property type="entry name" value="DAB2_SBM"/>
    <property type="match status" value="1"/>
</dbReference>
<evidence type="ECO:0000256" key="13">
    <source>
        <dbReference type="PROSITE-ProRule" id="PRU00124"/>
    </source>
</evidence>
<feature type="compositionally biased region" description="Basic and acidic residues" evidence="14">
    <location>
        <begin position="15"/>
        <end position="28"/>
    </location>
</feature>
<feature type="region of interest" description="Disordered" evidence="14">
    <location>
        <begin position="1"/>
        <end position="28"/>
    </location>
</feature>
<dbReference type="InterPro" id="IPR036055">
    <property type="entry name" value="LDL_receptor-like_sf"/>
</dbReference>
<gene>
    <name evidence="17" type="ORF">EOD39_7772</name>
</gene>
<dbReference type="Pfam" id="PF01823">
    <property type="entry name" value="MACPF"/>
    <property type="match status" value="1"/>
</dbReference>
<dbReference type="InterPro" id="IPR020863">
    <property type="entry name" value="MACPF_CS"/>
</dbReference>
<evidence type="ECO:0000256" key="7">
    <source>
        <dbReference type="ARBA" id="ARBA00022525"/>
    </source>
</evidence>
<dbReference type="PROSITE" id="PS50068">
    <property type="entry name" value="LDLRA_2"/>
    <property type="match status" value="1"/>
</dbReference>
<dbReference type="Pfam" id="PF14603">
    <property type="entry name" value="hSH3"/>
    <property type="match status" value="2"/>
</dbReference>
<dbReference type="Proteomes" id="UP000289886">
    <property type="component" value="Unassembled WGS sequence"/>
</dbReference>
<keyword evidence="10" id="KW-0204">Cytolysis</keyword>
<keyword evidence="8" id="KW-0597">Phosphoprotein</keyword>
<evidence type="ECO:0000256" key="11">
    <source>
        <dbReference type="ARBA" id="ARBA00023136"/>
    </source>
</evidence>
<dbReference type="PANTHER" id="PTHR47695:SF4">
    <property type="entry name" value="DISABLED HOMOLOG 1"/>
    <property type="match status" value="1"/>
</dbReference>
<dbReference type="PANTHER" id="PTHR47695">
    <property type="entry name" value="PID DOMAIN-CONTAINING PROTEIN"/>
    <property type="match status" value="1"/>
</dbReference>
<dbReference type="PROSITE" id="PS00279">
    <property type="entry name" value="MACPF_1"/>
    <property type="match status" value="1"/>
</dbReference>
<keyword evidence="9" id="KW-0221">Differentiation</keyword>
<dbReference type="Gene3D" id="4.10.400.10">
    <property type="entry name" value="Low-density Lipoprotein Receptor"/>
    <property type="match status" value="1"/>
</dbReference>
<evidence type="ECO:0000256" key="3">
    <source>
        <dbReference type="ARBA" id="ARBA00004613"/>
    </source>
</evidence>
<dbReference type="EMBL" id="SCEB01215246">
    <property type="protein sequence ID" value="RXM30567.1"/>
    <property type="molecule type" value="Genomic_DNA"/>
</dbReference>
<dbReference type="SMART" id="SM00457">
    <property type="entry name" value="MACPF"/>
    <property type="match status" value="1"/>
</dbReference>
<evidence type="ECO:0000256" key="10">
    <source>
        <dbReference type="ARBA" id="ARBA00022852"/>
    </source>
</evidence>